<accession>A0AAD5PB74</accession>
<reference evidence="1" key="1">
    <citation type="journal article" date="2022" name="IScience">
        <title>Evolution of zygomycete secretomes and the origins of terrestrial fungal ecologies.</title>
        <authorList>
            <person name="Chang Y."/>
            <person name="Wang Y."/>
            <person name="Mondo S."/>
            <person name="Ahrendt S."/>
            <person name="Andreopoulos W."/>
            <person name="Barry K."/>
            <person name="Beard J."/>
            <person name="Benny G.L."/>
            <person name="Blankenship S."/>
            <person name="Bonito G."/>
            <person name="Cuomo C."/>
            <person name="Desiro A."/>
            <person name="Gervers K.A."/>
            <person name="Hundley H."/>
            <person name="Kuo A."/>
            <person name="LaButti K."/>
            <person name="Lang B.F."/>
            <person name="Lipzen A."/>
            <person name="O'Donnell K."/>
            <person name="Pangilinan J."/>
            <person name="Reynolds N."/>
            <person name="Sandor L."/>
            <person name="Smith M.E."/>
            <person name="Tsang A."/>
            <person name="Grigoriev I.V."/>
            <person name="Stajich J.E."/>
            <person name="Spatafora J.W."/>
        </authorList>
    </citation>
    <scope>NUCLEOTIDE SEQUENCE</scope>
    <source>
        <strain evidence="1">RSA 2281</strain>
    </source>
</reference>
<proteinExistence type="predicted"/>
<dbReference type="SUPFAM" id="SSF52540">
    <property type="entry name" value="P-loop containing nucleoside triphosphate hydrolases"/>
    <property type="match status" value="1"/>
</dbReference>
<organism evidence="1 2">
    <name type="scientific">Phascolomyces articulosus</name>
    <dbReference type="NCBI Taxonomy" id="60185"/>
    <lineage>
        <taxon>Eukaryota</taxon>
        <taxon>Fungi</taxon>
        <taxon>Fungi incertae sedis</taxon>
        <taxon>Mucoromycota</taxon>
        <taxon>Mucoromycotina</taxon>
        <taxon>Mucoromycetes</taxon>
        <taxon>Mucorales</taxon>
        <taxon>Lichtheimiaceae</taxon>
        <taxon>Phascolomyces</taxon>
    </lineage>
</organism>
<dbReference type="InterPro" id="IPR027417">
    <property type="entry name" value="P-loop_NTPase"/>
</dbReference>
<name>A0AAD5PB74_9FUNG</name>
<protein>
    <submittedName>
        <fullName evidence="1">Uncharacterized protein</fullName>
    </submittedName>
</protein>
<keyword evidence="2" id="KW-1185">Reference proteome</keyword>
<dbReference type="Gene3D" id="3.40.50.300">
    <property type="entry name" value="P-loop containing nucleotide triphosphate hydrolases"/>
    <property type="match status" value="1"/>
</dbReference>
<comment type="caution">
    <text evidence="1">The sequence shown here is derived from an EMBL/GenBank/DDBJ whole genome shotgun (WGS) entry which is preliminary data.</text>
</comment>
<sequence length="310" mass="34675">MRKLKVLLSHNVNPYSELLASLATEGITTDVALLKVTDLKSLSVRTGIPSQVLRGLQQQVIDLTTAAEEKELLHLPITKFSTGYSILDDALYGGYEFGRIIEIYGCTEKAKTFLNDYPEAIVHHIDTSGTFEPRLIGDQNQQMMTRIYCYEAFTASELHQLLEQISALHITTTLTTVNNNNNNNKPSTCSLIIINGIVNLMTTEWDQVTTTKVSDMLCTMASVRKLSLSILMLRTAQVVSDEFSSHQNNKILPLWDHCIDLRIHLQQTPQQPSSQLPPPPSFITSPSTYQCDIEKARIPVADTRVVLTEI</sequence>
<gene>
    <name evidence="1" type="ORF">BDA99DRAFT_562414</name>
</gene>
<dbReference type="EMBL" id="JAIXMP010000023">
    <property type="protein sequence ID" value="KAI9255138.1"/>
    <property type="molecule type" value="Genomic_DNA"/>
</dbReference>
<dbReference type="Proteomes" id="UP001209540">
    <property type="component" value="Unassembled WGS sequence"/>
</dbReference>
<evidence type="ECO:0000313" key="1">
    <source>
        <dbReference type="EMBL" id="KAI9255138.1"/>
    </source>
</evidence>
<evidence type="ECO:0000313" key="2">
    <source>
        <dbReference type="Proteomes" id="UP001209540"/>
    </source>
</evidence>
<dbReference type="AlphaFoldDB" id="A0AAD5PB74"/>
<reference evidence="1" key="2">
    <citation type="submission" date="2023-02" db="EMBL/GenBank/DDBJ databases">
        <authorList>
            <consortium name="DOE Joint Genome Institute"/>
            <person name="Mondo S.J."/>
            <person name="Chang Y."/>
            <person name="Wang Y."/>
            <person name="Ahrendt S."/>
            <person name="Andreopoulos W."/>
            <person name="Barry K."/>
            <person name="Beard J."/>
            <person name="Benny G.L."/>
            <person name="Blankenship S."/>
            <person name="Bonito G."/>
            <person name="Cuomo C."/>
            <person name="Desiro A."/>
            <person name="Gervers K.A."/>
            <person name="Hundley H."/>
            <person name="Kuo A."/>
            <person name="LaButti K."/>
            <person name="Lang B.F."/>
            <person name="Lipzen A."/>
            <person name="O'Donnell K."/>
            <person name="Pangilinan J."/>
            <person name="Reynolds N."/>
            <person name="Sandor L."/>
            <person name="Smith M.W."/>
            <person name="Tsang A."/>
            <person name="Grigoriev I.V."/>
            <person name="Stajich J.E."/>
            <person name="Spatafora J.W."/>
        </authorList>
    </citation>
    <scope>NUCLEOTIDE SEQUENCE</scope>
    <source>
        <strain evidence="1">RSA 2281</strain>
    </source>
</reference>